<sequence length="85" mass="9901">MFLCLMFIFITSCIVIERSIRRLFDFEEEVARNLILYKYTISSGIVLQALICFLMNLAVIQKQAGLNASQIHLMKRNHQEPIPQI</sequence>
<dbReference type="AlphaFoldDB" id="A0A5E4PQ18"/>
<accession>A0A5E4PQ18</accession>
<gene>
    <name evidence="1" type="ORF">LSINAPIS_LOCUS1449</name>
</gene>
<dbReference type="Proteomes" id="UP000324832">
    <property type="component" value="Unassembled WGS sequence"/>
</dbReference>
<proteinExistence type="predicted"/>
<reference evidence="1 2" key="1">
    <citation type="submission" date="2017-07" db="EMBL/GenBank/DDBJ databases">
        <authorList>
            <person name="Talla V."/>
            <person name="Backstrom N."/>
        </authorList>
    </citation>
    <scope>NUCLEOTIDE SEQUENCE [LARGE SCALE GENOMIC DNA]</scope>
</reference>
<evidence type="ECO:0000313" key="1">
    <source>
        <dbReference type="EMBL" id="VVC87961.1"/>
    </source>
</evidence>
<evidence type="ECO:0000313" key="2">
    <source>
        <dbReference type="Proteomes" id="UP000324832"/>
    </source>
</evidence>
<organism evidence="1 2">
    <name type="scientific">Leptidea sinapis</name>
    <dbReference type="NCBI Taxonomy" id="189913"/>
    <lineage>
        <taxon>Eukaryota</taxon>
        <taxon>Metazoa</taxon>
        <taxon>Ecdysozoa</taxon>
        <taxon>Arthropoda</taxon>
        <taxon>Hexapoda</taxon>
        <taxon>Insecta</taxon>
        <taxon>Pterygota</taxon>
        <taxon>Neoptera</taxon>
        <taxon>Endopterygota</taxon>
        <taxon>Lepidoptera</taxon>
        <taxon>Glossata</taxon>
        <taxon>Ditrysia</taxon>
        <taxon>Papilionoidea</taxon>
        <taxon>Pieridae</taxon>
        <taxon>Dismorphiinae</taxon>
        <taxon>Leptidea</taxon>
    </lineage>
</organism>
<protein>
    <submittedName>
        <fullName evidence="1">Uncharacterized protein</fullName>
    </submittedName>
</protein>
<name>A0A5E4PQ18_9NEOP</name>
<keyword evidence="2" id="KW-1185">Reference proteome</keyword>
<dbReference type="EMBL" id="FZQP02000226">
    <property type="protein sequence ID" value="VVC87961.1"/>
    <property type="molecule type" value="Genomic_DNA"/>
</dbReference>